<dbReference type="AlphaFoldDB" id="A0A9P5CIG4"/>
<feature type="domain" description="DUF6594" evidence="2">
    <location>
        <begin position="8"/>
        <end position="254"/>
    </location>
</feature>
<name>A0A9P5CIG4_CRYP1</name>
<dbReference type="Proteomes" id="UP000803844">
    <property type="component" value="Unassembled WGS sequence"/>
</dbReference>
<sequence length="263" mass="29678">VEDYPQGYPRYSALIASDEAFYICRGFSYLRSRLLLRKQDKLAVLEKRLREMDDAETVPLFLGASREDANMHRQQILDEIDVALSDYYEFMEKISHALSLRRPPRRNVTSLSNWLEGNAALARDETAYLCNTDDLVSLSCSGDGLVTSMEGVVEDALIRFHKGFRSTMEKLPGHRRSRDAHVYLYSGALVRRLSHVATSAFVALLLIAPIIACFVVQSIPLRLLLILLATILLLMTLATFSYRRTVELFMAGATSVSPAIIHY</sequence>
<accession>A0A9P5CIG4</accession>
<feature type="transmembrane region" description="Helical" evidence="1">
    <location>
        <begin position="223"/>
        <end position="242"/>
    </location>
</feature>
<dbReference type="EMBL" id="MU032352">
    <property type="protein sequence ID" value="KAF3760518.1"/>
    <property type="molecule type" value="Genomic_DNA"/>
</dbReference>
<dbReference type="InterPro" id="IPR046529">
    <property type="entry name" value="DUF6594"/>
</dbReference>
<gene>
    <name evidence="3" type="ORF">M406DRAFT_267573</name>
</gene>
<reference evidence="3" key="1">
    <citation type="journal article" date="2020" name="Phytopathology">
        <title>Genome sequence of the chestnut blight fungus Cryphonectria parasitica EP155: A fundamental resource for an archetypical invasive plant pathogen.</title>
        <authorList>
            <person name="Crouch J.A."/>
            <person name="Dawe A."/>
            <person name="Aerts A."/>
            <person name="Barry K."/>
            <person name="Churchill A.C.L."/>
            <person name="Grimwood J."/>
            <person name="Hillman B."/>
            <person name="Milgroom M.G."/>
            <person name="Pangilinan J."/>
            <person name="Smith M."/>
            <person name="Salamov A."/>
            <person name="Schmutz J."/>
            <person name="Yadav J."/>
            <person name="Grigoriev I.V."/>
            <person name="Nuss D."/>
        </authorList>
    </citation>
    <scope>NUCLEOTIDE SEQUENCE</scope>
    <source>
        <strain evidence="3">EP155</strain>
    </source>
</reference>
<protein>
    <recommendedName>
        <fullName evidence="2">DUF6594 domain-containing protein</fullName>
    </recommendedName>
</protein>
<evidence type="ECO:0000313" key="4">
    <source>
        <dbReference type="Proteomes" id="UP000803844"/>
    </source>
</evidence>
<keyword evidence="1" id="KW-0472">Membrane</keyword>
<comment type="caution">
    <text evidence="3">The sequence shown here is derived from an EMBL/GenBank/DDBJ whole genome shotgun (WGS) entry which is preliminary data.</text>
</comment>
<feature type="transmembrane region" description="Helical" evidence="1">
    <location>
        <begin position="196"/>
        <end position="217"/>
    </location>
</feature>
<dbReference type="PANTHER" id="PTHR34502">
    <property type="entry name" value="DUF6594 DOMAIN-CONTAINING PROTEIN-RELATED"/>
    <property type="match status" value="1"/>
</dbReference>
<organism evidence="3 4">
    <name type="scientific">Cryphonectria parasitica (strain ATCC 38755 / EP155)</name>
    <dbReference type="NCBI Taxonomy" id="660469"/>
    <lineage>
        <taxon>Eukaryota</taxon>
        <taxon>Fungi</taxon>
        <taxon>Dikarya</taxon>
        <taxon>Ascomycota</taxon>
        <taxon>Pezizomycotina</taxon>
        <taxon>Sordariomycetes</taxon>
        <taxon>Sordariomycetidae</taxon>
        <taxon>Diaporthales</taxon>
        <taxon>Cryphonectriaceae</taxon>
        <taxon>Cryphonectria-Endothia species complex</taxon>
        <taxon>Cryphonectria</taxon>
    </lineage>
</organism>
<dbReference type="GeneID" id="63835012"/>
<evidence type="ECO:0000313" key="3">
    <source>
        <dbReference type="EMBL" id="KAF3760518.1"/>
    </source>
</evidence>
<keyword evidence="4" id="KW-1185">Reference proteome</keyword>
<feature type="non-terminal residue" evidence="3">
    <location>
        <position position="1"/>
    </location>
</feature>
<dbReference type="PANTHER" id="PTHR34502:SF3">
    <property type="entry name" value="DUF6594 DOMAIN-CONTAINING PROTEIN"/>
    <property type="match status" value="1"/>
</dbReference>
<evidence type="ECO:0000259" key="2">
    <source>
        <dbReference type="Pfam" id="PF20237"/>
    </source>
</evidence>
<keyword evidence="1" id="KW-0812">Transmembrane</keyword>
<keyword evidence="1" id="KW-1133">Transmembrane helix</keyword>
<dbReference type="OrthoDB" id="5341582at2759"/>
<dbReference type="RefSeq" id="XP_040771497.1">
    <property type="nucleotide sequence ID" value="XM_040917883.1"/>
</dbReference>
<evidence type="ECO:0000256" key="1">
    <source>
        <dbReference type="SAM" id="Phobius"/>
    </source>
</evidence>
<proteinExistence type="predicted"/>
<dbReference type="Pfam" id="PF20237">
    <property type="entry name" value="DUF6594"/>
    <property type="match status" value="1"/>
</dbReference>